<dbReference type="EMBL" id="BBYQ01000116">
    <property type="protein sequence ID" value="GAP31504.1"/>
    <property type="molecule type" value="Genomic_DNA"/>
</dbReference>
<dbReference type="NCBIfam" id="NF040620">
    <property type="entry name" value="fused_HadA_HadB"/>
    <property type="match status" value="1"/>
</dbReference>
<dbReference type="InterPro" id="IPR050965">
    <property type="entry name" value="UPF0336/Enoyl-CoA_hydratase"/>
</dbReference>
<evidence type="ECO:0000259" key="3">
    <source>
        <dbReference type="Pfam" id="PF13452"/>
    </source>
</evidence>
<dbReference type="CDD" id="cd03441">
    <property type="entry name" value="R_hydratase_like"/>
    <property type="match status" value="1"/>
</dbReference>
<organism evidence="4 5">
    <name type="scientific">Nocardia seriolae</name>
    <dbReference type="NCBI Taxonomy" id="37332"/>
    <lineage>
        <taxon>Bacteria</taxon>
        <taxon>Bacillati</taxon>
        <taxon>Actinomycetota</taxon>
        <taxon>Actinomycetes</taxon>
        <taxon>Mycobacteriales</taxon>
        <taxon>Nocardiaceae</taxon>
        <taxon>Nocardia</taxon>
    </lineage>
</organism>
<dbReference type="Pfam" id="PF13452">
    <property type="entry name" value="FAS1_DH_region"/>
    <property type="match status" value="1"/>
</dbReference>
<comment type="caution">
    <text evidence="4">The sequence shown here is derived from an EMBL/GenBank/DDBJ whole genome shotgun (WGS) entry which is preliminary data.</text>
</comment>
<gene>
    <name evidence="4" type="ORF">NSK11_contig00116-0031</name>
</gene>
<dbReference type="AlphaFoldDB" id="A0ABC9Z134"/>
<dbReference type="Gene3D" id="3.10.129.10">
    <property type="entry name" value="Hotdog Thioesterase"/>
    <property type="match status" value="2"/>
</dbReference>
<evidence type="ECO:0000313" key="4">
    <source>
        <dbReference type="EMBL" id="GAP31504.1"/>
    </source>
</evidence>
<dbReference type="Proteomes" id="UP000037179">
    <property type="component" value="Unassembled WGS sequence"/>
</dbReference>
<dbReference type="SUPFAM" id="SSF54637">
    <property type="entry name" value="Thioesterase/thiol ester dehydrase-isomerase"/>
    <property type="match status" value="2"/>
</dbReference>
<proteinExistence type="inferred from homology"/>
<dbReference type="InterPro" id="IPR002539">
    <property type="entry name" value="MaoC-like_dom"/>
</dbReference>
<sequence>MASDLDFRQFVLHTAEGIVLRIMESSDTETVPPGAALEPAVFDPVAHAVSMVDRRFQLDGYYEVGREKVREYAAAVQDDHPAHWDERAAADLGYPALPASPTFASLLAAPVQHAMSGMLTGYDLRASVQTDQVLDFHRPILVGDRLTSNVALRSFRQAFGGDMFVFENVITDQHGQAVMTGSTSVIGRSEQSEDHAEANRLIGEIVHRGMDTFMARAPRRTELEIWNPVIGQYRGSRLRSFAAGDELPSRTVLLTIGDLVRYAGVAGDANPIHWHAGAARMVGLERGVVAHGMLTMAYGAGFVTSWLGDPGALKQYSVRMSNPVYVADDGPAAIEFSGKVKSVDAEAGTATVTIIAMHQGRKIFGRVTAVVQVN</sequence>
<reference evidence="5" key="1">
    <citation type="submission" date="2015-07" db="EMBL/GenBank/DDBJ databases">
        <title>Nocardia seriolae U-1 whole genome shotgun sequence.</title>
        <authorList>
            <person name="Imajoh M."/>
            <person name="Fukumoto Y."/>
            <person name="Sukeda M."/>
            <person name="Yamane J."/>
            <person name="Yamasaki K."/>
            <person name="Shimizu M."/>
            <person name="Ohnishi K."/>
            <person name="Oshima S."/>
        </authorList>
    </citation>
    <scope>NUCLEOTIDE SEQUENCE [LARGE SCALE GENOMIC DNA]</scope>
    <source>
        <strain evidence="5">U-1</strain>
    </source>
</reference>
<comment type="similarity">
    <text evidence="1">Belongs to the enoyl-CoA hydratase/isomerase family.</text>
</comment>
<dbReference type="GO" id="GO:0016836">
    <property type="term" value="F:hydro-lyase activity"/>
    <property type="evidence" value="ECO:0007669"/>
    <property type="project" value="UniProtKB-ARBA"/>
</dbReference>
<feature type="domain" description="MaoC-like" evidence="2">
    <location>
        <begin position="252"/>
        <end position="354"/>
    </location>
</feature>
<keyword evidence="5" id="KW-1185">Reference proteome</keyword>
<evidence type="ECO:0000313" key="5">
    <source>
        <dbReference type="Proteomes" id="UP000037179"/>
    </source>
</evidence>
<dbReference type="PANTHER" id="PTHR43437:SF3">
    <property type="entry name" value="HYDROXYACYL-THIOESTER DEHYDRATASE TYPE 2, MITOCHONDRIAL"/>
    <property type="match status" value="1"/>
</dbReference>
<name>A0ABC9Z134_9NOCA</name>
<protein>
    <submittedName>
        <fullName evidence="4">Dehydrogenase</fullName>
    </submittedName>
</protein>
<dbReference type="Pfam" id="PF01575">
    <property type="entry name" value="MaoC_dehydratas"/>
    <property type="match status" value="1"/>
</dbReference>
<reference evidence="4 5" key="2">
    <citation type="journal article" date="2016" name="Genome Announc.">
        <title>Draft Genome Sequence of Erythromycin- and Oxytetracycline-Sensitive Nocardia seriolae Strain U-1 (NBRC 110359).</title>
        <authorList>
            <person name="Imajoh M."/>
            <person name="Sukeda M."/>
            <person name="Shimizu M."/>
            <person name="Yamane J."/>
            <person name="Ohnishi K."/>
            <person name="Oshima S."/>
        </authorList>
    </citation>
    <scope>NUCLEOTIDE SEQUENCE [LARGE SCALE GENOMIC DNA]</scope>
    <source>
        <strain evidence="4 5">U-1</strain>
    </source>
</reference>
<dbReference type="InterPro" id="IPR039569">
    <property type="entry name" value="FAS1-like_DH_region"/>
</dbReference>
<evidence type="ECO:0000259" key="2">
    <source>
        <dbReference type="Pfam" id="PF01575"/>
    </source>
</evidence>
<feature type="domain" description="FAS1-like dehydratase" evidence="3">
    <location>
        <begin position="59"/>
        <end position="180"/>
    </location>
</feature>
<dbReference type="PANTHER" id="PTHR43437">
    <property type="entry name" value="HYDROXYACYL-THIOESTER DEHYDRATASE TYPE 2, MITOCHONDRIAL-RELATED"/>
    <property type="match status" value="1"/>
</dbReference>
<dbReference type="InterPro" id="IPR029069">
    <property type="entry name" value="HotDog_dom_sf"/>
</dbReference>
<accession>A0ABC9Z134</accession>
<evidence type="ECO:0000256" key="1">
    <source>
        <dbReference type="ARBA" id="ARBA00005254"/>
    </source>
</evidence>